<feature type="domain" description="TonB-dependent receptor plug" evidence="15">
    <location>
        <begin position="46"/>
        <end position="151"/>
    </location>
</feature>
<evidence type="ECO:0000256" key="5">
    <source>
        <dbReference type="ARBA" id="ARBA00022692"/>
    </source>
</evidence>
<evidence type="ECO:0000256" key="4">
    <source>
        <dbReference type="ARBA" id="ARBA00022496"/>
    </source>
</evidence>
<dbReference type="PANTHER" id="PTHR32552">
    <property type="entry name" value="FERRICHROME IRON RECEPTOR-RELATED"/>
    <property type="match status" value="1"/>
</dbReference>
<evidence type="ECO:0000256" key="7">
    <source>
        <dbReference type="ARBA" id="ARBA00023065"/>
    </source>
</evidence>
<dbReference type="Gene3D" id="2.40.170.20">
    <property type="entry name" value="TonB-dependent receptor, beta-barrel domain"/>
    <property type="match status" value="1"/>
</dbReference>
<keyword evidence="4" id="KW-0410">Iron transport</keyword>
<dbReference type="Pfam" id="PF07715">
    <property type="entry name" value="Plug"/>
    <property type="match status" value="1"/>
</dbReference>
<keyword evidence="10 11" id="KW-0998">Cell outer membrane</keyword>
<dbReference type="EMBL" id="CP119083">
    <property type="protein sequence ID" value="WEF34524.1"/>
    <property type="molecule type" value="Genomic_DNA"/>
</dbReference>
<comment type="similarity">
    <text evidence="11 12">Belongs to the TonB-dependent receptor family.</text>
</comment>
<keyword evidence="13" id="KW-0732">Signal</keyword>
<dbReference type="CDD" id="cd01347">
    <property type="entry name" value="ligand_gated_channel"/>
    <property type="match status" value="1"/>
</dbReference>
<gene>
    <name evidence="16" type="ORF">PX653_07100</name>
</gene>
<dbReference type="Pfam" id="PF00593">
    <property type="entry name" value="TonB_dep_Rec_b-barrel"/>
    <property type="match status" value="1"/>
</dbReference>
<dbReference type="PANTHER" id="PTHR32552:SF81">
    <property type="entry name" value="TONB-DEPENDENT OUTER MEMBRANE RECEPTOR"/>
    <property type="match status" value="1"/>
</dbReference>
<comment type="subcellular location">
    <subcellularLocation>
        <location evidence="1 11">Cell outer membrane</location>
        <topology evidence="1 11">Multi-pass membrane protein</topology>
    </subcellularLocation>
</comment>
<keyword evidence="17" id="KW-1185">Reference proteome</keyword>
<dbReference type="PROSITE" id="PS52016">
    <property type="entry name" value="TONB_DEPENDENT_REC_3"/>
    <property type="match status" value="1"/>
</dbReference>
<evidence type="ECO:0000256" key="8">
    <source>
        <dbReference type="ARBA" id="ARBA00023077"/>
    </source>
</evidence>
<keyword evidence="8 12" id="KW-0798">TonB box</keyword>
<protein>
    <submittedName>
        <fullName evidence="16">TonB-dependent receptor</fullName>
    </submittedName>
</protein>
<keyword evidence="2 11" id="KW-0813">Transport</keyword>
<dbReference type="SUPFAM" id="SSF56935">
    <property type="entry name" value="Porins"/>
    <property type="match status" value="1"/>
</dbReference>
<evidence type="ECO:0000256" key="13">
    <source>
        <dbReference type="SAM" id="SignalP"/>
    </source>
</evidence>
<evidence type="ECO:0000313" key="16">
    <source>
        <dbReference type="EMBL" id="WEF34524.1"/>
    </source>
</evidence>
<dbReference type="Proteomes" id="UP001216510">
    <property type="component" value="Chromosome"/>
</dbReference>
<accession>A0ABY8BJU8</accession>
<keyword evidence="6" id="KW-0408">Iron</keyword>
<name>A0ABY8BJU8_9BURK</name>
<evidence type="ECO:0000313" key="17">
    <source>
        <dbReference type="Proteomes" id="UP001216510"/>
    </source>
</evidence>
<evidence type="ECO:0000259" key="15">
    <source>
        <dbReference type="Pfam" id="PF07715"/>
    </source>
</evidence>
<evidence type="ECO:0000256" key="9">
    <source>
        <dbReference type="ARBA" id="ARBA00023136"/>
    </source>
</evidence>
<keyword evidence="5 11" id="KW-0812">Transmembrane</keyword>
<evidence type="ECO:0000259" key="14">
    <source>
        <dbReference type="Pfam" id="PF00593"/>
    </source>
</evidence>
<dbReference type="InterPro" id="IPR012910">
    <property type="entry name" value="Plug_dom"/>
</dbReference>
<dbReference type="InterPro" id="IPR039426">
    <property type="entry name" value="TonB-dep_rcpt-like"/>
</dbReference>
<feature type="signal peptide" evidence="13">
    <location>
        <begin position="1"/>
        <end position="22"/>
    </location>
</feature>
<keyword evidence="9 11" id="KW-0472">Membrane</keyword>
<feature type="chain" id="PRO_5045466063" evidence="13">
    <location>
        <begin position="23"/>
        <end position="687"/>
    </location>
</feature>
<dbReference type="InterPro" id="IPR036942">
    <property type="entry name" value="Beta-barrel_TonB_sf"/>
</dbReference>
<evidence type="ECO:0000256" key="6">
    <source>
        <dbReference type="ARBA" id="ARBA00023004"/>
    </source>
</evidence>
<keyword evidence="16" id="KW-0675">Receptor</keyword>
<organism evidence="16 17">
    <name type="scientific">Pseudoduganella chitinolytica</name>
    <dbReference type="NCBI Taxonomy" id="34070"/>
    <lineage>
        <taxon>Bacteria</taxon>
        <taxon>Pseudomonadati</taxon>
        <taxon>Pseudomonadota</taxon>
        <taxon>Betaproteobacteria</taxon>
        <taxon>Burkholderiales</taxon>
        <taxon>Oxalobacteraceae</taxon>
        <taxon>Telluria group</taxon>
        <taxon>Pseudoduganella</taxon>
    </lineage>
</organism>
<keyword evidence="7" id="KW-0406">Ion transport</keyword>
<evidence type="ECO:0000256" key="1">
    <source>
        <dbReference type="ARBA" id="ARBA00004571"/>
    </source>
</evidence>
<evidence type="ECO:0000256" key="11">
    <source>
        <dbReference type="PROSITE-ProRule" id="PRU01360"/>
    </source>
</evidence>
<dbReference type="RefSeq" id="WP_277417200.1">
    <property type="nucleotide sequence ID" value="NZ_CP119083.1"/>
</dbReference>
<evidence type="ECO:0000256" key="10">
    <source>
        <dbReference type="ARBA" id="ARBA00023237"/>
    </source>
</evidence>
<feature type="domain" description="TonB-dependent receptor-like beta-barrel" evidence="14">
    <location>
        <begin position="246"/>
        <end position="655"/>
    </location>
</feature>
<keyword evidence="3 11" id="KW-1134">Transmembrane beta strand</keyword>
<dbReference type="InterPro" id="IPR000531">
    <property type="entry name" value="Beta-barrel_TonB"/>
</dbReference>
<evidence type="ECO:0000256" key="3">
    <source>
        <dbReference type="ARBA" id="ARBA00022452"/>
    </source>
</evidence>
<reference evidence="16 17" key="1">
    <citation type="submission" date="2023-02" db="EMBL/GenBank/DDBJ databases">
        <title>Gemone sequence of Telluria chitinolytica ACM 3522T.</title>
        <authorList>
            <person name="Frediansyah A."/>
            <person name="Miess H."/>
            <person name="Gross H."/>
        </authorList>
    </citation>
    <scope>NUCLEOTIDE SEQUENCE [LARGE SCALE GENOMIC DNA]</scope>
    <source>
        <strain evidence="16 17">ACM 3522</strain>
    </source>
</reference>
<evidence type="ECO:0000256" key="12">
    <source>
        <dbReference type="RuleBase" id="RU003357"/>
    </source>
</evidence>
<evidence type="ECO:0000256" key="2">
    <source>
        <dbReference type="ARBA" id="ARBA00022448"/>
    </source>
</evidence>
<proteinExistence type="inferred from homology"/>
<sequence length="687" mass="75560">MRSPSLTAIAAACLVLTSPAHAQSVAEDGLPVVVVSGEKMGRLLERTLTAASVATARDLEEHGDNSLTDMMARTPGISTAPDNQTFSIRGVPVAGLGEQGANDLISVYVDGAVQPRQNVTLGTLSTWDMEQVEILRGPQSTVQGRNAMAGAIVLQSRNPTYEPSFRAQLRAGRFDERAAAFAAGGALVPGTLAGRIAVERARDDGYIHNDTLGKPANPHDSLTARAKLLWQPGRDLDALLTFAHTDHRRGNPVIGQQEGRPLFYRIRTNADAWDNMRQNSAVANLEYRMRPGWTLHSTTAVTRTQYDSVLDFDQADVAPVDEVLRDHRHRLASQELRLAYRAPGLFGHVGVYAGNSHEARDDRLLFDGEQALTLGGDTRVRNRAAFGEVNWTFQPRWELIAGLRYDREHSRVASRFDTDPETVTPGRYAAWLPKLGVSYELAADQLLGAQVQRGYRGGGSAFNIAAQTAVPFDPEYSTNYEVSYRGRLFERRLQLHANAYWTDWDDQQVSFLTIPGNDNSAQVANAGRARLYGTEVSATWIATPAVRLYASGSLNRTRYRSFATATQDLTGQSFERAPRRQLSLGARWRVIPALTVNAEVTYQSDSPSQYLTEDDATSPRYRQVTDVLRGDSATLVNLNAQYSVGNWRWSAYVRNAADRDYVVSRTTGPAITAGAPRRAGVALHFDL</sequence>